<name>A0A915Z1M1_9GLOM</name>
<dbReference type="OrthoDB" id="2371655at2759"/>
<sequence>MLEDIISEWIRCINEYYRINRDGNYKFEVSNIDNKLKDDMFEFIKANKTLVEEQASASIIQSHTQAYYTSRKLTEILVQEKSDCFECMVKI</sequence>
<dbReference type="AlphaFoldDB" id="A0A915Z1M1"/>
<dbReference type="Proteomes" id="UP000684084">
    <property type="component" value="Unassembled WGS sequence"/>
</dbReference>
<reference evidence="1" key="1">
    <citation type="submission" date="2020-05" db="EMBL/GenBank/DDBJ databases">
        <authorList>
            <person name="Rincon C."/>
            <person name="Sanders R I."/>
            <person name="Robbins C."/>
            <person name="Chaturvedi A."/>
        </authorList>
    </citation>
    <scope>NUCLEOTIDE SEQUENCE</scope>
    <source>
        <strain evidence="1">CHB12</strain>
    </source>
</reference>
<organism evidence="1 2">
    <name type="scientific">Rhizophagus irregularis</name>
    <dbReference type="NCBI Taxonomy" id="588596"/>
    <lineage>
        <taxon>Eukaryota</taxon>
        <taxon>Fungi</taxon>
        <taxon>Fungi incertae sedis</taxon>
        <taxon>Mucoromycota</taxon>
        <taxon>Glomeromycotina</taxon>
        <taxon>Glomeromycetes</taxon>
        <taxon>Glomerales</taxon>
        <taxon>Glomeraceae</taxon>
        <taxon>Rhizophagus</taxon>
    </lineage>
</organism>
<proteinExistence type="predicted"/>
<accession>A0A915Z1M1</accession>
<comment type="caution">
    <text evidence="1">The sequence shown here is derived from an EMBL/GenBank/DDBJ whole genome shotgun (WGS) entry which is preliminary data.</text>
</comment>
<gene>
    <name evidence="1" type="ORF">CHRIB12_LOCUS6761</name>
</gene>
<evidence type="ECO:0000313" key="2">
    <source>
        <dbReference type="Proteomes" id="UP000684084"/>
    </source>
</evidence>
<evidence type="ECO:0000313" key="1">
    <source>
        <dbReference type="EMBL" id="CAB5357341.1"/>
    </source>
</evidence>
<protein>
    <submittedName>
        <fullName evidence="1">Uncharacterized protein</fullName>
    </submittedName>
</protein>
<dbReference type="EMBL" id="CAGKOT010000011">
    <property type="protein sequence ID" value="CAB5357341.1"/>
    <property type="molecule type" value="Genomic_DNA"/>
</dbReference>